<name>A0A1I7YCC7_9BILA</name>
<dbReference type="Proteomes" id="UP000095287">
    <property type="component" value="Unplaced"/>
</dbReference>
<evidence type="ECO:0000313" key="1">
    <source>
        <dbReference type="Proteomes" id="UP000095287"/>
    </source>
</evidence>
<keyword evidence="1" id="KW-1185">Reference proteome</keyword>
<dbReference type="WBParaSite" id="L893_g14894.t1">
    <property type="protein sequence ID" value="L893_g14894.t1"/>
    <property type="gene ID" value="L893_g14894"/>
</dbReference>
<accession>A0A1I7YCC7</accession>
<protein>
    <submittedName>
        <fullName evidence="2">Core-binding (CB) domain-containing protein</fullName>
    </submittedName>
</protein>
<evidence type="ECO:0000313" key="2">
    <source>
        <dbReference type="WBParaSite" id="L893_g14894.t1"/>
    </source>
</evidence>
<proteinExistence type="predicted"/>
<reference evidence="2" key="1">
    <citation type="submission" date="2016-11" db="UniProtKB">
        <authorList>
            <consortium name="WormBaseParasite"/>
        </authorList>
    </citation>
    <scope>IDENTIFICATION</scope>
</reference>
<dbReference type="AlphaFoldDB" id="A0A1I7YCC7"/>
<sequence>MKPMGMTERDLKKLQMKSKTLKWGGLTETTSSSSSRNAIDPVSMNNWKGKLAEFDFPMKDLDSLETAARESDQCPTYKREAFQWIRENRSSLLTDTETTAKYYKLAFHDTYLQSLKAMIEGGMITQKEFDNSPDIARLLRSSERAQISVHSVSSLVKKISRERLTGIKA</sequence>
<organism evidence="1 2">
    <name type="scientific">Steinernema glaseri</name>
    <dbReference type="NCBI Taxonomy" id="37863"/>
    <lineage>
        <taxon>Eukaryota</taxon>
        <taxon>Metazoa</taxon>
        <taxon>Ecdysozoa</taxon>
        <taxon>Nematoda</taxon>
        <taxon>Chromadorea</taxon>
        <taxon>Rhabditida</taxon>
        <taxon>Tylenchina</taxon>
        <taxon>Panagrolaimomorpha</taxon>
        <taxon>Strongyloidoidea</taxon>
        <taxon>Steinernematidae</taxon>
        <taxon>Steinernema</taxon>
    </lineage>
</organism>